<protein>
    <recommendedName>
        <fullName evidence="1">C2H2-type domain-containing protein</fullName>
    </recommendedName>
</protein>
<evidence type="ECO:0000313" key="2">
    <source>
        <dbReference type="EMBL" id="QHT20280.1"/>
    </source>
</evidence>
<dbReference type="EMBL" id="MN739677">
    <property type="protein sequence ID" value="QHT20280.1"/>
    <property type="molecule type" value="Genomic_DNA"/>
</dbReference>
<accession>A0A6C0DV84</accession>
<evidence type="ECO:0000259" key="1">
    <source>
        <dbReference type="Pfam" id="PF12874"/>
    </source>
</evidence>
<dbReference type="AlphaFoldDB" id="A0A6C0DV84"/>
<dbReference type="Pfam" id="PF12874">
    <property type="entry name" value="zf-met"/>
    <property type="match status" value="1"/>
</dbReference>
<reference evidence="2" key="1">
    <citation type="journal article" date="2020" name="Nature">
        <title>Giant virus diversity and host interactions through global metagenomics.</title>
        <authorList>
            <person name="Schulz F."/>
            <person name="Roux S."/>
            <person name="Paez-Espino D."/>
            <person name="Jungbluth S."/>
            <person name="Walsh D.A."/>
            <person name="Denef V.J."/>
            <person name="McMahon K.D."/>
            <person name="Konstantinidis K.T."/>
            <person name="Eloe-Fadrosh E.A."/>
            <person name="Kyrpides N.C."/>
            <person name="Woyke T."/>
        </authorList>
    </citation>
    <scope>NUCLEOTIDE SEQUENCE</scope>
    <source>
        <strain evidence="2">GVMAG-M-3300023174-60</strain>
    </source>
</reference>
<proteinExistence type="predicted"/>
<name>A0A6C0DV84_9ZZZZ</name>
<sequence length="162" mass="18404">MEEALKGLQGKPLTKKKFFDFLADINIEDLYGKKNNVIEPAAISEIITKPVTIEKKVEEIKCAACKKTFTTEGSLKRHHVRNPVCVNWISLPEKTESVQLTKGIHLIINDVLEKAISVNSELQCKFCKTKFTNTGNHHKHFNTSTVCNQLAFQEFKKLFSNL</sequence>
<feature type="domain" description="C2H2-type" evidence="1">
    <location>
        <begin position="62"/>
        <end position="78"/>
    </location>
</feature>
<dbReference type="Gene3D" id="3.30.160.60">
    <property type="entry name" value="Classic Zinc Finger"/>
    <property type="match status" value="1"/>
</dbReference>
<dbReference type="InterPro" id="IPR013087">
    <property type="entry name" value="Znf_C2H2_type"/>
</dbReference>
<organism evidence="2">
    <name type="scientific">viral metagenome</name>
    <dbReference type="NCBI Taxonomy" id="1070528"/>
    <lineage>
        <taxon>unclassified sequences</taxon>
        <taxon>metagenomes</taxon>
        <taxon>organismal metagenomes</taxon>
    </lineage>
</organism>